<feature type="compositionally biased region" description="Basic and acidic residues" evidence="2">
    <location>
        <begin position="172"/>
        <end position="194"/>
    </location>
</feature>
<name>A0ABN9SRK9_9DINO</name>
<evidence type="ECO:0000256" key="2">
    <source>
        <dbReference type="SAM" id="MobiDB-lite"/>
    </source>
</evidence>
<gene>
    <name evidence="3" type="ORF">PCOR1329_LOCUS31993</name>
</gene>
<reference evidence="3" key="1">
    <citation type="submission" date="2023-10" db="EMBL/GenBank/DDBJ databases">
        <authorList>
            <person name="Chen Y."/>
            <person name="Shah S."/>
            <person name="Dougan E. K."/>
            <person name="Thang M."/>
            <person name="Chan C."/>
        </authorList>
    </citation>
    <scope>NUCLEOTIDE SEQUENCE [LARGE SCALE GENOMIC DNA]</scope>
</reference>
<proteinExistence type="predicted"/>
<evidence type="ECO:0000256" key="1">
    <source>
        <dbReference type="SAM" id="Coils"/>
    </source>
</evidence>
<keyword evidence="4" id="KW-1185">Reference proteome</keyword>
<comment type="caution">
    <text evidence="3">The sequence shown here is derived from an EMBL/GenBank/DDBJ whole genome shotgun (WGS) entry which is preliminary data.</text>
</comment>
<evidence type="ECO:0000313" key="4">
    <source>
        <dbReference type="Proteomes" id="UP001189429"/>
    </source>
</evidence>
<feature type="region of interest" description="Disordered" evidence="2">
    <location>
        <begin position="171"/>
        <end position="194"/>
    </location>
</feature>
<accession>A0ABN9SRK9</accession>
<protein>
    <submittedName>
        <fullName evidence="3">Uncharacterized protein</fullName>
    </submittedName>
</protein>
<keyword evidence="1" id="KW-0175">Coiled coil</keyword>
<feature type="coiled-coil region" evidence="1">
    <location>
        <begin position="97"/>
        <end position="136"/>
    </location>
</feature>
<evidence type="ECO:0000313" key="3">
    <source>
        <dbReference type="EMBL" id="CAK0834616.1"/>
    </source>
</evidence>
<organism evidence="3 4">
    <name type="scientific">Prorocentrum cordatum</name>
    <dbReference type="NCBI Taxonomy" id="2364126"/>
    <lineage>
        <taxon>Eukaryota</taxon>
        <taxon>Sar</taxon>
        <taxon>Alveolata</taxon>
        <taxon>Dinophyceae</taxon>
        <taxon>Prorocentrales</taxon>
        <taxon>Prorocentraceae</taxon>
        <taxon>Prorocentrum</taxon>
    </lineage>
</organism>
<dbReference type="EMBL" id="CAUYUJ010012792">
    <property type="protein sequence ID" value="CAK0834616.1"/>
    <property type="molecule type" value="Genomic_DNA"/>
</dbReference>
<sequence length="383" mass="43690">MAENAKCDPGACARGFELRVAKEIRRVIQQSIELSSQCSGHLRQLEEEVSAASAAPPPQHLAADADDEVSLLRRRLGQQHDEHQAALEECRRLESFLEVAASEAQAQRSEAEELRCQELEGRCQQLCEEIEALQLQLRDGPGLRDSAEDGMLPATCVLTDEVEHLQAQLAEQQRRRTQDQLEMEQRPGQLRRETRALQEKLQETLEARERADRELERLQQSHERELEELRSTAVERAAATRIREEKELLREALSKDAARSRRRIEFFDQKVQQLLAESEDLRQRAELAWQSVPDTPEHASAEVEALQEQVSSWQARLLASGREREALQAERDLARQELENSLVDARVAEQKLRLLRDRTAARAPAAVVNLVAHPFRSPPHPLR</sequence>
<dbReference type="Proteomes" id="UP001189429">
    <property type="component" value="Unassembled WGS sequence"/>
</dbReference>